<sequence length="87" mass="10368">MSKKLPPEFYACMEELQAVDFVLVELTHYLDTHPHDQEAIQQFNEYAKERKRLKKIVESMYGPLQQFGNSYSGYPWGWSEGPWPWQI</sequence>
<protein>
    <submittedName>
        <fullName evidence="2">Spore coat protein CotJB</fullName>
    </submittedName>
</protein>
<name>A0A2U1K5N0_9BACI</name>
<evidence type="ECO:0000313" key="3">
    <source>
        <dbReference type="Proteomes" id="UP000245998"/>
    </source>
</evidence>
<keyword evidence="3" id="KW-1185">Reference proteome</keyword>
<keyword evidence="2" id="KW-0946">Virion</keyword>
<dbReference type="InterPro" id="IPR016571">
    <property type="entry name" value="Spore_coat_assembly_CotJB"/>
</dbReference>
<gene>
    <name evidence="2" type="ORF">DCC39_04105</name>
</gene>
<dbReference type="OrthoDB" id="9804099at2"/>
<dbReference type="InterPro" id="IPR024207">
    <property type="entry name" value="CotJB_dom"/>
</dbReference>
<dbReference type="AlphaFoldDB" id="A0A2U1K5N0"/>
<dbReference type="Pfam" id="PF12652">
    <property type="entry name" value="CotJB"/>
    <property type="match status" value="1"/>
</dbReference>
<organism evidence="2 3">
    <name type="scientific">Pueribacillus theae</name>
    <dbReference type="NCBI Taxonomy" id="2171751"/>
    <lineage>
        <taxon>Bacteria</taxon>
        <taxon>Bacillati</taxon>
        <taxon>Bacillota</taxon>
        <taxon>Bacilli</taxon>
        <taxon>Bacillales</taxon>
        <taxon>Bacillaceae</taxon>
        <taxon>Pueribacillus</taxon>
    </lineage>
</organism>
<dbReference type="PIRSF" id="PIRSF010606">
    <property type="entry name" value="Spore_coat_CotJB"/>
    <property type="match status" value="1"/>
</dbReference>
<evidence type="ECO:0000259" key="1">
    <source>
        <dbReference type="Pfam" id="PF12652"/>
    </source>
</evidence>
<accession>A0A2U1K5N0</accession>
<keyword evidence="2" id="KW-0167">Capsid protein</keyword>
<evidence type="ECO:0000313" key="2">
    <source>
        <dbReference type="EMBL" id="PWA12836.1"/>
    </source>
</evidence>
<reference evidence="2 3" key="1">
    <citation type="submission" date="2018-04" db="EMBL/GenBank/DDBJ databases">
        <title>Camelliibacillus theae gen. nov., sp. nov., isolated from Pu'er tea.</title>
        <authorList>
            <person name="Niu L."/>
        </authorList>
    </citation>
    <scope>NUCLEOTIDE SEQUENCE [LARGE SCALE GENOMIC DNA]</scope>
    <source>
        <strain evidence="2 3">T8</strain>
    </source>
</reference>
<dbReference type="EMBL" id="QCZG01000005">
    <property type="protein sequence ID" value="PWA12836.1"/>
    <property type="molecule type" value="Genomic_DNA"/>
</dbReference>
<dbReference type="RefSeq" id="WP_116553617.1">
    <property type="nucleotide sequence ID" value="NZ_QCZG01000005.1"/>
</dbReference>
<comment type="caution">
    <text evidence="2">The sequence shown here is derived from an EMBL/GenBank/DDBJ whole genome shotgun (WGS) entry which is preliminary data.</text>
</comment>
<dbReference type="Proteomes" id="UP000245998">
    <property type="component" value="Unassembled WGS sequence"/>
</dbReference>
<feature type="domain" description="Protein CotJB" evidence="1">
    <location>
        <begin position="11"/>
        <end position="86"/>
    </location>
</feature>
<proteinExistence type="predicted"/>